<feature type="transmembrane region" description="Helical" evidence="12">
    <location>
        <begin position="27"/>
        <end position="49"/>
    </location>
</feature>
<feature type="transmembrane region" description="Helical" evidence="12">
    <location>
        <begin position="276"/>
        <end position="303"/>
    </location>
</feature>
<keyword evidence="10 12" id="KW-0472">Membrane</keyword>
<keyword evidence="4" id="KW-1003">Cell membrane</keyword>
<dbReference type="GO" id="GO:0034220">
    <property type="term" value="P:monoatomic ion transmembrane transport"/>
    <property type="evidence" value="ECO:0007669"/>
    <property type="project" value="UniProtKB-KW"/>
</dbReference>
<dbReference type="PRINTS" id="PR01262">
    <property type="entry name" value="INNEXIN"/>
</dbReference>
<dbReference type="GO" id="GO:0005243">
    <property type="term" value="F:gap junction channel activity"/>
    <property type="evidence" value="ECO:0007669"/>
    <property type="project" value="TreeGrafter"/>
</dbReference>
<keyword evidence="6" id="KW-0303">Gap junction</keyword>
<dbReference type="GO" id="GO:0005921">
    <property type="term" value="C:gap junction"/>
    <property type="evidence" value="ECO:0007669"/>
    <property type="project" value="UniProtKB-SubCell"/>
</dbReference>
<evidence type="ECO:0000256" key="12">
    <source>
        <dbReference type="RuleBase" id="RU010713"/>
    </source>
</evidence>
<proteinExistence type="inferred from homology"/>
<evidence type="ECO:0000313" key="14">
    <source>
        <dbReference type="WBParaSite" id="SSTP_0000285700.1"/>
    </source>
</evidence>
<comment type="subcellular location">
    <subcellularLocation>
        <location evidence="1">Cell junction</location>
        <location evidence="1">Gap junction</location>
    </subcellularLocation>
    <subcellularLocation>
        <location evidence="2 12">Cell membrane</location>
        <topology evidence="2 12">Multi-pass membrane protein</topology>
    </subcellularLocation>
</comment>
<feature type="transmembrane region" description="Helical" evidence="12">
    <location>
        <begin position="101"/>
        <end position="123"/>
    </location>
</feature>
<evidence type="ECO:0000256" key="4">
    <source>
        <dbReference type="ARBA" id="ARBA00022475"/>
    </source>
</evidence>
<name>A0A0K0E040_STRER</name>
<keyword evidence="7" id="KW-0965">Cell junction</keyword>
<evidence type="ECO:0000256" key="11">
    <source>
        <dbReference type="ARBA" id="ARBA00023303"/>
    </source>
</evidence>
<evidence type="ECO:0000256" key="6">
    <source>
        <dbReference type="ARBA" id="ARBA00022868"/>
    </source>
</evidence>
<keyword evidence="3 12" id="KW-0813">Transport</keyword>
<dbReference type="GO" id="GO:0005886">
    <property type="term" value="C:plasma membrane"/>
    <property type="evidence" value="ECO:0007669"/>
    <property type="project" value="UniProtKB-SubCell"/>
</dbReference>
<sequence length="398" mass="47649">MLSIPLIDKAVTNIFIPQFYDDSFDRIHYVITSSIIGFFAIMISAKQYIGNPIQCWTYKEFSTSWEQYAEDYCFIKNTYYYPLNQFLPSNDHFKSEKEINYYQWVPIILSIQAFLFYFPNVIWKYVHKKSDINFSIIIEEAYKLKKLFGKDKNIEKVKLSNCIYDCLEVEKFNKKNYQKKVEKVGGYKLTVLFIVVKFLYIINIVFQLHYMNFFIGKGNILWGLHVLSEVVGKNKDIELNIFPRITFCDFTIKRLGSDHSYTLQCVLMINMFNEKIFLFLWFWFIFILIISIFNIANSFWLFVSEKNRNLQVKRYLKSEKLFKKDKYFITFCREALKSDGILLLNLIENHAGFVITKEITKLMFKRYINEINDMNDLSNKNDDNDEFFVENVEKNLPI</sequence>
<dbReference type="AlphaFoldDB" id="A0A0K0E040"/>
<feature type="transmembrane region" description="Helical" evidence="12">
    <location>
        <begin position="189"/>
        <end position="210"/>
    </location>
</feature>
<keyword evidence="8 12" id="KW-1133">Transmembrane helix</keyword>
<reference evidence="14" key="1">
    <citation type="submission" date="2015-08" db="UniProtKB">
        <authorList>
            <consortium name="WormBaseParasite"/>
        </authorList>
    </citation>
    <scope>IDENTIFICATION</scope>
</reference>
<dbReference type="InterPro" id="IPR000990">
    <property type="entry name" value="Innexin"/>
</dbReference>
<dbReference type="WBParaSite" id="TCONS_00001413.p1">
    <property type="protein sequence ID" value="TCONS_00001413.p1"/>
    <property type="gene ID" value="XLOC_001302"/>
</dbReference>
<dbReference type="PANTHER" id="PTHR11893:SF20">
    <property type="entry name" value="INNEXIN-3"/>
    <property type="match status" value="1"/>
</dbReference>
<evidence type="ECO:0000313" key="13">
    <source>
        <dbReference type="Proteomes" id="UP000035681"/>
    </source>
</evidence>
<comment type="function">
    <text evidence="12">Structural component of the gap junctions.</text>
</comment>
<protein>
    <recommendedName>
        <fullName evidence="12">Innexin</fullName>
    </recommendedName>
</protein>
<evidence type="ECO:0000256" key="2">
    <source>
        <dbReference type="ARBA" id="ARBA00004651"/>
    </source>
</evidence>
<comment type="similarity">
    <text evidence="12">Belongs to the pannexin family.</text>
</comment>
<accession>A0A0K0E040</accession>
<evidence type="ECO:0000256" key="8">
    <source>
        <dbReference type="ARBA" id="ARBA00022989"/>
    </source>
</evidence>
<keyword evidence="13" id="KW-1185">Reference proteome</keyword>
<dbReference type="PROSITE" id="PS51013">
    <property type="entry name" value="PANNEXIN"/>
    <property type="match status" value="1"/>
</dbReference>
<dbReference type="WBParaSite" id="SSTP_0000285700.1">
    <property type="protein sequence ID" value="SSTP_0000285700.1"/>
    <property type="gene ID" value="SSTP_0000285700"/>
</dbReference>
<evidence type="ECO:0000256" key="10">
    <source>
        <dbReference type="ARBA" id="ARBA00023136"/>
    </source>
</evidence>
<keyword evidence="5 12" id="KW-0812">Transmembrane</keyword>
<evidence type="ECO:0000256" key="5">
    <source>
        <dbReference type="ARBA" id="ARBA00022692"/>
    </source>
</evidence>
<keyword evidence="11 12" id="KW-0407">Ion channel</keyword>
<evidence type="ECO:0000256" key="3">
    <source>
        <dbReference type="ARBA" id="ARBA00022448"/>
    </source>
</evidence>
<keyword evidence="9 12" id="KW-0406">Ion transport</keyword>
<evidence type="ECO:0000256" key="9">
    <source>
        <dbReference type="ARBA" id="ARBA00023065"/>
    </source>
</evidence>
<dbReference type="Pfam" id="PF00876">
    <property type="entry name" value="Innexin"/>
    <property type="match status" value="1"/>
</dbReference>
<organism evidence="14">
    <name type="scientific">Strongyloides stercoralis</name>
    <name type="common">Threadworm</name>
    <dbReference type="NCBI Taxonomy" id="6248"/>
    <lineage>
        <taxon>Eukaryota</taxon>
        <taxon>Metazoa</taxon>
        <taxon>Ecdysozoa</taxon>
        <taxon>Nematoda</taxon>
        <taxon>Chromadorea</taxon>
        <taxon>Rhabditida</taxon>
        <taxon>Tylenchina</taxon>
        <taxon>Panagrolaimomorpha</taxon>
        <taxon>Strongyloidoidea</taxon>
        <taxon>Strongyloididae</taxon>
        <taxon>Strongyloides</taxon>
    </lineage>
</organism>
<dbReference type="Proteomes" id="UP000035681">
    <property type="component" value="Unplaced"/>
</dbReference>
<evidence type="ECO:0000256" key="1">
    <source>
        <dbReference type="ARBA" id="ARBA00004610"/>
    </source>
</evidence>
<gene>
    <name evidence="12" type="primary">inx</name>
</gene>
<dbReference type="PANTHER" id="PTHR11893">
    <property type="entry name" value="INNEXIN"/>
    <property type="match status" value="1"/>
</dbReference>
<evidence type="ECO:0000256" key="7">
    <source>
        <dbReference type="ARBA" id="ARBA00022949"/>
    </source>
</evidence>